<dbReference type="KEGG" id="tet:TTHERM_00241989"/>
<protein>
    <recommendedName>
        <fullName evidence="3">Tetratricopeptide repeat protein</fullName>
    </recommendedName>
</protein>
<organism evidence="1 2">
    <name type="scientific">Tetrahymena thermophila (strain SB210)</name>
    <dbReference type="NCBI Taxonomy" id="312017"/>
    <lineage>
        <taxon>Eukaryota</taxon>
        <taxon>Sar</taxon>
        <taxon>Alveolata</taxon>
        <taxon>Ciliophora</taxon>
        <taxon>Intramacronucleata</taxon>
        <taxon>Oligohymenophorea</taxon>
        <taxon>Hymenostomatida</taxon>
        <taxon>Tetrahymenina</taxon>
        <taxon>Tetrahymenidae</taxon>
        <taxon>Tetrahymena</taxon>
    </lineage>
</organism>
<dbReference type="RefSeq" id="XP_001471036.1">
    <property type="nucleotide sequence ID" value="XM_001470986.1"/>
</dbReference>
<evidence type="ECO:0000313" key="2">
    <source>
        <dbReference type="Proteomes" id="UP000009168"/>
    </source>
</evidence>
<sequence>MSFLRNKSQPRLASLSKINPQMQALNQLKKYRMLSMDNSPINSYNKIDQPGFLPSILPTNNTLPLSTKSKKSSVDNSIFTNNSIIHSESYARKLKKKSLSTQNIHDQFQYLNNSQLSNQQQNAKNKQSVQLLKNKNYSQINISNASTLNVSQNNSKQDFSIMLNEYQNSKLTKNAINNSYLSSSIAKSLNSSRLYANNSKMVTEQKIINFESELQKMINMYNNNQTHQHTESDNRAKAKDDSLVFEEDSIFANQIQTDSINDKEIASRTAIQRRDKLDFQKQQTRLRQMDALHLEYKMLLSEIQGDIKKDNLFNIMNSIIELSEKSFGNSEFLIKNYCLYADICRDIGDFNKSVQLLHHARLISTITSKYQIKLQLYKKVSEILSQSGQNEKALVYLKKMLRLSWKLKNDDVEIEAYDLIGKVLMLLGEVDLADFFHQKSMNNDKELADSPLRIAGEIGVKVRIANQQINDNQTYKSDSDDDLDLQSFPKSKQDEHAMRSEILKQQKKQQYFSLPKIVTNYGKRYQSIGRVNLPSYIREELEIKVSQRLSHMSQNRDLKNFYVYTYKNQNFWIKDGDFNQQQRFYVLKKNYNKHRSTVSKIVKELIAQQFKNMQEVKQILETDNIKILNPDILQ</sequence>
<gene>
    <name evidence="1" type="ORF">TTHERM_00241989</name>
</gene>
<accession>A4VCV3</accession>
<reference evidence="2" key="1">
    <citation type="journal article" date="2006" name="PLoS Biol.">
        <title>Macronuclear genome sequence of the ciliate Tetrahymena thermophila, a model eukaryote.</title>
        <authorList>
            <person name="Eisen J.A."/>
            <person name="Coyne R.S."/>
            <person name="Wu M."/>
            <person name="Wu D."/>
            <person name="Thiagarajan M."/>
            <person name="Wortman J.R."/>
            <person name="Badger J.H."/>
            <person name="Ren Q."/>
            <person name="Amedeo P."/>
            <person name="Jones K.M."/>
            <person name="Tallon L.J."/>
            <person name="Delcher A.L."/>
            <person name="Salzberg S.L."/>
            <person name="Silva J.C."/>
            <person name="Haas B.J."/>
            <person name="Majoros W.H."/>
            <person name="Farzad M."/>
            <person name="Carlton J.M."/>
            <person name="Smith R.K. Jr."/>
            <person name="Garg J."/>
            <person name="Pearlman R.E."/>
            <person name="Karrer K.M."/>
            <person name="Sun L."/>
            <person name="Manning G."/>
            <person name="Elde N.C."/>
            <person name="Turkewitz A.P."/>
            <person name="Asai D.J."/>
            <person name="Wilkes D.E."/>
            <person name="Wang Y."/>
            <person name="Cai H."/>
            <person name="Collins K."/>
            <person name="Stewart B.A."/>
            <person name="Lee S.R."/>
            <person name="Wilamowska K."/>
            <person name="Weinberg Z."/>
            <person name="Ruzzo W.L."/>
            <person name="Wloga D."/>
            <person name="Gaertig J."/>
            <person name="Frankel J."/>
            <person name="Tsao C.-C."/>
            <person name="Gorovsky M.A."/>
            <person name="Keeling P.J."/>
            <person name="Waller R.F."/>
            <person name="Patron N.J."/>
            <person name="Cherry J.M."/>
            <person name="Stover N.A."/>
            <person name="Krieger C.J."/>
            <person name="del Toro C."/>
            <person name="Ryder H.F."/>
            <person name="Williamson S.C."/>
            <person name="Barbeau R.A."/>
            <person name="Hamilton E.P."/>
            <person name="Orias E."/>
        </authorList>
    </citation>
    <scope>NUCLEOTIDE SEQUENCE [LARGE SCALE GENOMIC DNA]</scope>
    <source>
        <strain evidence="2">SB210</strain>
    </source>
</reference>
<dbReference type="Proteomes" id="UP000009168">
    <property type="component" value="Unassembled WGS sequence"/>
</dbReference>
<dbReference type="AlphaFoldDB" id="A4VCV3"/>
<dbReference type="InParanoid" id="A4VCV3"/>
<dbReference type="OrthoDB" id="297052at2759"/>
<dbReference type="GeneID" id="7825325"/>
<proteinExistence type="predicted"/>
<dbReference type="InterPro" id="IPR011990">
    <property type="entry name" value="TPR-like_helical_dom_sf"/>
</dbReference>
<dbReference type="Gene3D" id="1.25.40.10">
    <property type="entry name" value="Tetratricopeptide repeat domain"/>
    <property type="match status" value="1"/>
</dbReference>
<dbReference type="EMBL" id="GG662443">
    <property type="protein sequence ID" value="EDK31363.1"/>
    <property type="molecule type" value="Genomic_DNA"/>
</dbReference>
<evidence type="ECO:0008006" key="3">
    <source>
        <dbReference type="Google" id="ProtNLM"/>
    </source>
</evidence>
<dbReference type="SUPFAM" id="SSF48452">
    <property type="entry name" value="TPR-like"/>
    <property type="match status" value="1"/>
</dbReference>
<dbReference type="HOGENOM" id="CLU_431821_0_0_1"/>
<evidence type="ECO:0000313" key="1">
    <source>
        <dbReference type="EMBL" id="EDK31363.1"/>
    </source>
</evidence>
<dbReference type="eggNOG" id="ENOG502T15Y">
    <property type="taxonomic scope" value="Eukaryota"/>
</dbReference>
<keyword evidence="2" id="KW-1185">Reference proteome</keyword>
<name>A4VCV3_TETTS</name>